<accession>A0A2S8NSH3</accession>
<gene>
    <name evidence="6 8" type="primary">dnaX</name>
    <name evidence="8" type="ORF">C6B37_02895</name>
</gene>
<keyword evidence="6" id="KW-0239">DNA-directed DNA polymerase</keyword>
<comment type="caution">
    <text evidence="8">The sequence shown here is derived from an EMBL/GenBank/DDBJ whole genome shotgun (WGS) entry which is preliminary data.</text>
</comment>
<dbReference type="InterPro" id="IPR012763">
    <property type="entry name" value="DNA_pol_III_sug/sutau_N"/>
</dbReference>
<evidence type="ECO:0000259" key="7">
    <source>
        <dbReference type="Pfam" id="PF22608"/>
    </source>
</evidence>
<dbReference type="PANTHER" id="PTHR11669:SF0">
    <property type="entry name" value="PROTEIN STICHEL-LIKE 2"/>
    <property type="match status" value="1"/>
</dbReference>
<dbReference type="GO" id="GO:0003887">
    <property type="term" value="F:DNA-directed DNA polymerase activity"/>
    <property type="evidence" value="ECO:0007669"/>
    <property type="project" value="UniProtKB-KW"/>
</dbReference>
<keyword evidence="9" id="KW-1185">Reference proteome</keyword>
<dbReference type="GO" id="GO:0005524">
    <property type="term" value="F:ATP binding"/>
    <property type="evidence" value="ECO:0007669"/>
    <property type="project" value="UniProtKB-KW"/>
</dbReference>
<dbReference type="GO" id="GO:0009360">
    <property type="term" value="C:DNA polymerase III complex"/>
    <property type="evidence" value="ECO:0007669"/>
    <property type="project" value="InterPro"/>
</dbReference>
<evidence type="ECO:0000256" key="2">
    <source>
        <dbReference type="ARBA" id="ARBA00022723"/>
    </source>
</evidence>
<evidence type="ECO:0000313" key="9">
    <source>
        <dbReference type="Proteomes" id="UP000238672"/>
    </source>
</evidence>
<feature type="domain" description="DNA polymerase III subunit gamma/tau helical lid" evidence="7">
    <location>
        <begin position="125"/>
        <end position="164"/>
    </location>
</feature>
<evidence type="ECO:0000256" key="5">
    <source>
        <dbReference type="ARBA" id="ARBA00022840"/>
    </source>
</evidence>
<dbReference type="SUPFAM" id="SSF52540">
    <property type="entry name" value="P-loop containing nucleoside triphosphate hydrolases"/>
    <property type="match status" value="1"/>
</dbReference>
<keyword evidence="5 6" id="KW-0067">ATP-binding</keyword>
<dbReference type="Gene3D" id="3.40.50.300">
    <property type="entry name" value="P-loop containing nucleotide triphosphate hydrolases"/>
    <property type="match status" value="1"/>
</dbReference>
<dbReference type="InterPro" id="IPR027417">
    <property type="entry name" value="P-loop_NTPase"/>
</dbReference>
<keyword evidence="6" id="KW-0548">Nucleotidyltransferase</keyword>
<evidence type="ECO:0000256" key="4">
    <source>
        <dbReference type="ARBA" id="ARBA00022833"/>
    </source>
</evidence>
<dbReference type="NCBIfam" id="TIGR02397">
    <property type="entry name" value="dnaX_nterm"/>
    <property type="match status" value="1"/>
</dbReference>
<evidence type="ECO:0000256" key="1">
    <source>
        <dbReference type="ARBA" id="ARBA00006360"/>
    </source>
</evidence>
<comment type="catalytic activity">
    <reaction evidence="6">
        <text>DNA(n) + a 2'-deoxyribonucleoside 5'-triphosphate = DNA(n+1) + diphosphate</text>
        <dbReference type="Rhea" id="RHEA:22508"/>
        <dbReference type="Rhea" id="RHEA-COMP:17339"/>
        <dbReference type="Rhea" id="RHEA-COMP:17340"/>
        <dbReference type="ChEBI" id="CHEBI:33019"/>
        <dbReference type="ChEBI" id="CHEBI:61560"/>
        <dbReference type="ChEBI" id="CHEBI:173112"/>
        <dbReference type="EC" id="2.7.7.7"/>
    </reaction>
</comment>
<dbReference type="Gene3D" id="1.10.8.60">
    <property type="match status" value="1"/>
</dbReference>
<keyword evidence="6" id="KW-0808">Transferase</keyword>
<comment type="similarity">
    <text evidence="1 6">Belongs to the DnaX/STICHEL family.</text>
</comment>
<sequence>AKTINCSDLNNEDCCNLCETCSLINQKKVLDIIEIDGASYSGVDEIRELKNKAEYKAYYLKYKIYIIDEIHALSINAFNALLKILEEPPKNVIFILITSELSKVPKTIFSRAQHFHLTHILVEDIEKQLEIVSTEEKILISKTALKKIAFYANGSLRDALNLLDKINSFKNNLIEISDVENVLGTISQENIEKLFKYLFQN</sequence>
<dbReference type="Proteomes" id="UP000238672">
    <property type="component" value="Unassembled WGS sequence"/>
</dbReference>
<evidence type="ECO:0000256" key="3">
    <source>
        <dbReference type="ARBA" id="ARBA00022741"/>
    </source>
</evidence>
<dbReference type="AlphaFoldDB" id="A0A2S8NSH3"/>
<dbReference type="GO" id="GO:0046872">
    <property type="term" value="F:metal ion binding"/>
    <property type="evidence" value="ECO:0007669"/>
    <property type="project" value="UniProtKB-KW"/>
</dbReference>
<comment type="subunit">
    <text evidence="6">DNA polymerase III contains a core (composed of alpha, epsilon and theta chains) that associates with a tau subunit. This core dimerizes to form the POLIII' complex. PolIII' associates with the gamma complex (composed of gamma, delta, delta', psi and chi chains) and with the beta chain to form the complete DNA polymerase III complex.</text>
</comment>
<dbReference type="EMBL" id="PUUG01000134">
    <property type="protein sequence ID" value="PQP78921.1"/>
    <property type="molecule type" value="Genomic_DNA"/>
</dbReference>
<proteinExistence type="inferred from homology"/>
<comment type="function">
    <text evidence="6">DNA polymerase III is a complex, multichain enzyme responsible for most of the replicative synthesis in bacteria. This DNA polymerase also exhibits 3' to 5' exonuclease activity.</text>
</comment>
<feature type="non-terminal residue" evidence="8">
    <location>
        <position position="1"/>
    </location>
</feature>
<organism evidence="8 9">
    <name type="scientific">Candidatus Phytoplasma phoenicium</name>
    <dbReference type="NCBI Taxonomy" id="198422"/>
    <lineage>
        <taxon>Bacteria</taxon>
        <taxon>Bacillati</taxon>
        <taxon>Mycoplasmatota</taxon>
        <taxon>Mollicutes</taxon>
        <taxon>Acholeplasmatales</taxon>
        <taxon>Acholeplasmataceae</taxon>
        <taxon>Candidatus Phytoplasma</taxon>
        <taxon>16SrIX (Pigeon pea witches'-broom group)</taxon>
    </lineage>
</organism>
<keyword evidence="3 6" id="KW-0547">Nucleotide-binding</keyword>
<dbReference type="InterPro" id="IPR045085">
    <property type="entry name" value="HLD_clamp_pol_III_gamma_tau"/>
</dbReference>
<keyword evidence="2" id="KW-0479">Metal-binding</keyword>
<dbReference type="InterPro" id="IPR050238">
    <property type="entry name" value="DNA_Rep/Repair_Clamp_Loader"/>
</dbReference>
<evidence type="ECO:0000313" key="8">
    <source>
        <dbReference type="EMBL" id="PQP78921.1"/>
    </source>
</evidence>
<feature type="non-terminal residue" evidence="8">
    <location>
        <position position="201"/>
    </location>
</feature>
<protein>
    <recommendedName>
        <fullName evidence="6">DNA polymerase III subunit gamma/tau</fullName>
        <ecNumber evidence="6">2.7.7.7</ecNumber>
    </recommendedName>
</protein>
<evidence type="ECO:0000256" key="6">
    <source>
        <dbReference type="RuleBase" id="RU364063"/>
    </source>
</evidence>
<dbReference type="Pfam" id="PF13177">
    <property type="entry name" value="DNA_pol3_delta2"/>
    <property type="match status" value="1"/>
</dbReference>
<keyword evidence="6" id="KW-0235">DNA replication</keyword>
<dbReference type="PANTHER" id="PTHR11669">
    <property type="entry name" value="REPLICATION FACTOR C / DNA POLYMERASE III GAMMA-TAU SUBUNIT"/>
    <property type="match status" value="1"/>
</dbReference>
<dbReference type="Pfam" id="PF22608">
    <property type="entry name" value="DNAX_ATPase_lid"/>
    <property type="match status" value="1"/>
</dbReference>
<dbReference type="EC" id="2.7.7.7" evidence="6"/>
<dbReference type="GO" id="GO:0006261">
    <property type="term" value="P:DNA-templated DNA replication"/>
    <property type="evidence" value="ECO:0007669"/>
    <property type="project" value="TreeGrafter"/>
</dbReference>
<keyword evidence="4" id="KW-0862">Zinc</keyword>
<name>A0A2S8NSH3_9MOLU</name>
<reference evidence="8 9" key="1">
    <citation type="submission" date="2018-02" db="EMBL/GenBank/DDBJ databases">
        <title>Metagenomics reveals mixed infection of spiroplasma and phytoplasma in chicory.</title>
        <authorList>
            <person name="Polano C."/>
            <person name="Moruzzi S."/>
            <person name="Ermacora P."/>
            <person name="Ferrini F."/>
            <person name="Martini M."/>
            <person name="Firrao G."/>
        </authorList>
    </citation>
    <scope>NUCLEOTIDE SEQUENCE [LARGE SCALE GENOMIC DNA]</scope>
    <source>
        <strain evidence="8 9">ChiP</strain>
    </source>
</reference>